<organism evidence="1 2">
    <name type="scientific">Glossina palpalis gambiensis</name>
    <dbReference type="NCBI Taxonomy" id="67801"/>
    <lineage>
        <taxon>Eukaryota</taxon>
        <taxon>Metazoa</taxon>
        <taxon>Ecdysozoa</taxon>
        <taxon>Arthropoda</taxon>
        <taxon>Hexapoda</taxon>
        <taxon>Insecta</taxon>
        <taxon>Pterygota</taxon>
        <taxon>Neoptera</taxon>
        <taxon>Endopterygota</taxon>
        <taxon>Diptera</taxon>
        <taxon>Brachycera</taxon>
        <taxon>Muscomorpha</taxon>
        <taxon>Hippoboscoidea</taxon>
        <taxon>Glossinidae</taxon>
        <taxon>Glossina</taxon>
    </lineage>
</organism>
<evidence type="ECO:0000313" key="1">
    <source>
        <dbReference type="EnsemblMetazoa" id="GPPI013406-PA"/>
    </source>
</evidence>
<dbReference type="Proteomes" id="UP000092460">
    <property type="component" value="Unassembled WGS sequence"/>
</dbReference>
<reference evidence="2" key="1">
    <citation type="submission" date="2015-01" db="EMBL/GenBank/DDBJ databases">
        <authorList>
            <person name="Aksoy S."/>
            <person name="Warren W."/>
            <person name="Wilson R.K."/>
        </authorList>
    </citation>
    <scope>NUCLEOTIDE SEQUENCE [LARGE SCALE GENOMIC DNA]</scope>
    <source>
        <strain evidence="2">IAEA</strain>
    </source>
</reference>
<protein>
    <submittedName>
        <fullName evidence="1">Uncharacterized protein</fullName>
    </submittedName>
</protein>
<evidence type="ECO:0000313" key="2">
    <source>
        <dbReference type="Proteomes" id="UP000092460"/>
    </source>
</evidence>
<proteinExistence type="predicted"/>
<dbReference type="EnsemblMetazoa" id="GPPI013406-RA">
    <property type="protein sequence ID" value="GPPI013406-PA"/>
    <property type="gene ID" value="GPPI013406"/>
</dbReference>
<sequence>MRFYPVHHDSMVTSHTDLPLKAGLRKPQLRKAAKPKPAEAQATGLYTELKNLGFRPTLSVNNSKGSITSEPIV</sequence>
<dbReference type="EMBL" id="JXJN01006028">
    <property type="status" value="NOT_ANNOTATED_CDS"/>
    <property type="molecule type" value="Genomic_DNA"/>
</dbReference>
<reference evidence="1" key="2">
    <citation type="submission" date="2020-05" db="UniProtKB">
        <authorList>
            <consortium name="EnsemblMetazoa"/>
        </authorList>
    </citation>
    <scope>IDENTIFICATION</scope>
    <source>
        <strain evidence="1">IAEA</strain>
    </source>
</reference>
<dbReference type="AlphaFoldDB" id="A0A1B0AYX5"/>
<accession>A0A1B0AYX5</accession>
<dbReference type="VEuPathDB" id="VectorBase:GPPI013406"/>
<keyword evidence="2" id="KW-1185">Reference proteome</keyword>
<name>A0A1B0AYX5_9MUSC</name>